<dbReference type="STRING" id="310782.SAMN05216499_117100"/>
<sequence length="465" mass="51544">MWTYDAAGRAVALDSGAGTLGFEYDAAGRETARRLGGTVAISQGWDAMGRLAALEVSARPSPAGSAVHPAAGSAVLRRRYAYSGSGAVREIADLHTGSRQFTLDATDRVTAVTAADWQESYVYDAAGNLVRSAFTGNTGDESAHSVRGTLVHAARRHRYAYDGQGRLVRDDHRLLDGRRRTWTYTWDAEDRLVGVRTPDGSRWRYRYDPFGRRIAKERVGDAGEVLERTEFTWDGPRLAEEGSGPRHRTWEYAQESHRPLAQISTQDEYDRRFYAIVTDIAGAPTELLDEAGTVVWRLRTTLWGGGRGSGPEDCPLRFQGQYRDGETALHYNLHRFYDPNTASYVSPDPLGLDAAPNHHAYVPNPLLWADPLGLSCDPAGPGNAANYAKQLRYLQQAQKYGKGGIRELPDGRIRFYGTVAEAKIAGEMLGRRVVREWDPATDATRIWQETVDHSGRVRMSARTSR</sequence>
<dbReference type="Proteomes" id="UP000184111">
    <property type="component" value="Unassembled WGS sequence"/>
</dbReference>
<gene>
    <name evidence="1" type="ORF">SAMN05216499_117100</name>
</gene>
<dbReference type="InterPro" id="IPR022385">
    <property type="entry name" value="Rhs_assc_core"/>
</dbReference>
<dbReference type="EMBL" id="FRBI01000017">
    <property type="protein sequence ID" value="SHM97561.1"/>
    <property type="molecule type" value="Genomic_DNA"/>
</dbReference>
<evidence type="ECO:0000313" key="1">
    <source>
        <dbReference type="EMBL" id="SHM97561.1"/>
    </source>
</evidence>
<dbReference type="PRINTS" id="PR00394">
    <property type="entry name" value="RHSPROTEIN"/>
</dbReference>
<dbReference type="PANTHER" id="PTHR32305:SF15">
    <property type="entry name" value="PROTEIN RHSA-RELATED"/>
    <property type="match status" value="1"/>
</dbReference>
<accession>A0A1M7N236</accession>
<dbReference type="Pfam" id="PF05593">
    <property type="entry name" value="RHS_repeat"/>
    <property type="match status" value="1"/>
</dbReference>
<dbReference type="PANTHER" id="PTHR32305">
    <property type="match status" value="1"/>
</dbReference>
<dbReference type="Gene3D" id="2.180.10.10">
    <property type="entry name" value="RHS repeat-associated core"/>
    <property type="match status" value="1"/>
</dbReference>
<protein>
    <submittedName>
        <fullName evidence="1">RHS repeat-associated core domain-containing protein</fullName>
    </submittedName>
</protein>
<dbReference type="AlphaFoldDB" id="A0A1M7N236"/>
<dbReference type="NCBIfam" id="TIGR01643">
    <property type="entry name" value="YD_repeat_2x"/>
    <property type="match status" value="3"/>
</dbReference>
<organism evidence="1 2">
    <name type="scientific">Actinacidiphila paucisporea</name>
    <dbReference type="NCBI Taxonomy" id="310782"/>
    <lineage>
        <taxon>Bacteria</taxon>
        <taxon>Bacillati</taxon>
        <taxon>Actinomycetota</taxon>
        <taxon>Actinomycetes</taxon>
        <taxon>Kitasatosporales</taxon>
        <taxon>Streptomycetaceae</taxon>
        <taxon>Actinacidiphila</taxon>
    </lineage>
</organism>
<dbReference type="InterPro" id="IPR050708">
    <property type="entry name" value="T6SS_VgrG/RHS"/>
</dbReference>
<keyword evidence="2" id="KW-1185">Reference proteome</keyword>
<dbReference type="RefSeq" id="WP_235002382.1">
    <property type="nucleotide sequence ID" value="NZ_FRBI01000017.1"/>
</dbReference>
<dbReference type="InterPro" id="IPR031325">
    <property type="entry name" value="RHS_repeat"/>
</dbReference>
<dbReference type="InterPro" id="IPR006530">
    <property type="entry name" value="YD"/>
</dbReference>
<reference evidence="1 2" key="1">
    <citation type="submission" date="2016-11" db="EMBL/GenBank/DDBJ databases">
        <authorList>
            <person name="Jaros S."/>
            <person name="Januszkiewicz K."/>
            <person name="Wedrychowicz H."/>
        </authorList>
    </citation>
    <scope>NUCLEOTIDE SEQUENCE [LARGE SCALE GENOMIC DNA]</scope>
    <source>
        <strain evidence="1 2">CGMCC 4.2025</strain>
    </source>
</reference>
<proteinExistence type="predicted"/>
<name>A0A1M7N236_9ACTN</name>
<dbReference type="NCBIfam" id="TIGR03696">
    <property type="entry name" value="Rhs_assc_core"/>
    <property type="match status" value="1"/>
</dbReference>
<evidence type="ECO:0000313" key="2">
    <source>
        <dbReference type="Proteomes" id="UP000184111"/>
    </source>
</evidence>